<reference evidence="1" key="1">
    <citation type="submission" date="2023-07" db="EMBL/GenBank/DDBJ databases">
        <authorList>
            <person name="Stuckert A."/>
        </authorList>
    </citation>
    <scope>NUCLEOTIDE SEQUENCE</scope>
</reference>
<dbReference type="Proteomes" id="UP001176940">
    <property type="component" value="Unassembled WGS sequence"/>
</dbReference>
<comment type="caution">
    <text evidence="1">The sequence shown here is derived from an EMBL/GenBank/DDBJ whole genome shotgun (WGS) entry which is preliminary data.</text>
</comment>
<dbReference type="InterPro" id="IPR011992">
    <property type="entry name" value="EF-hand-dom_pair"/>
</dbReference>
<evidence type="ECO:0000313" key="2">
    <source>
        <dbReference type="Proteomes" id="UP001176940"/>
    </source>
</evidence>
<evidence type="ECO:0000313" key="1">
    <source>
        <dbReference type="EMBL" id="CAJ0936618.1"/>
    </source>
</evidence>
<dbReference type="EMBL" id="CAUEEQ010012547">
    <property type="protein sequence ID" value="CAJ0936618.1"/>
    <property type="molecule type" value="Genomic_DNA"/>
</dbReference>
<proteinExistence type="predicted"/>
<keyword evidence="2" id="KW-1185">Reference proteome</keyword>
<organism evidence="1 2">
    <name type="scientific">Ranitomeya imitator</name>
    <name type="common">mimic poison frog</name>
    <dbReference type="NCBI Taxonomy" id="111125"/>
    <lineage>
        <taxon>Eukaryota</taxon>
        <taxon>Metazoa</taxon>
        <taxon>Chordata</taxon>
        <taxon>Craniata</taxon>
        <taxon>Vertebrata</taxon>
        <taxon>Euteleostomi</taxon>
        <taxon>Amphibia</taxon>
        <taxon>Batrachia</taxon>
        <taxon>Anura</taxon>
        <taxon>Neobatrachia</taxon>
        <taxon>Hyloidea</taxon>
        <taxon>Dendrobatidae</taxon>
        <taxon>Dendrobatinae</taxon>
        <taxon>Ranitomeya</taxon>
    </lineage>
</organism>
<dbReference type="Gene3D" id="1.10.238.10">
    <property type="entry name" value="EF-hand"/>
    <property type="match status" value="1"/>
</dbReference>
<sequence>MDVQELRLALEAAVCQGGSHTYFALMCLGPFEVGAKVFRHGNSYKIVDYRRTSSLPSGFQLNNKLVELLCIKYGNDLRRVDFDSFLSCLAHLVDVFDQCRKLDRNKDGVVTLVERQWLQMTRLQ</sequence>
<protein>
    <submittedName>
        <fullName evidence="1">Uncharacterized protein</fullName>
    </submittedName>
</protein>
<name>A0ABN9L9G4_9NEOB</name>
<accession>A0ABN9L9G4</accession>
<dbReference type="SUPFAM" id="SSF47473">
    <property type="entry name" value="EF-hand"/>
    <property type="match status" value="1"/>
</dbReference>
<gene>
    <name evidence="1" type="ORF">RIMI_LOCUS6826941</name>
</gene>